<dbReference type="AlphaFoldDB" id="A0A8S4QPH7"/>
<keyword evidence="2" id="KW-1185">Reference proteome</keyword>
<name>A0A8S4QPH7_9NEOP</name>
<protein>
    <submittedName>
        <fullName evidence="1">Jg3148 protein</fullName>
    </submittedName>
</protein>
<dbReference type="EMBL" id="CAKXAJ010007926">
    <property type="protein sequence ID" value="CAH2210647.1"/>
    <property type="molecule type" value="Genomic_DNA"/>
</dbReference>
<feature type="non-terminal residue" evidence="1">
    <location>
        <position position="1"/>
    </location>
</feature>
<organism evidence="1 2">
    <name type="scientific">Pararge aegeria aegeria</name>
    <dbReference type="NCBI Taxonomy" id="348720"/>
    <lineage>
        <taxon>Eukaryota</taxon>
        <taxon>Metazoa</taxon>
        <taxon>Ecdysozoa</taxon>
        <taxon>Arthropoda</taxon>
        <taxon>Hexapoda</taxon>
        <taxon>Insecta</taxon>
        <taxon>Pterygota</taxon>
        <taxon>Neoptera</taxon>
        <taxon>Endopterygota</taxon>
        <taxon>Lepidoptera</taxon>
        <taxon>Glossata</taxon>
        <taxon>Ditrysia</taxon>
        <taxon>Papilionoidea</taxon>
        <taxon>Nymphalidae</taxon>
        <taxon>Satyrinae</taxon>
        <taxon>Satyrini</taxon>
        <taxon>Parargina</taxon>
        <taxon>Pararge</taxon>
    </lineage>
</organism>
<reference evidence="1" key="1">
    <citation type="submission" date="2022-03" db="EMBL/GenBank/DDBJ databases">
        <authorList>
            <person name="Lindestad O."/>
        </authorList>
    </citation>
    <scope>NUCLEOTIDE SEQUENCE</scope>
</reference>
<accession>A0A8S4QPH7</accession>
<dbReference type="OrthoDB" id="6923929at2759"/>
<dbReference type="Proteomes" id="UP000838756">
    <property type="component" value="Unassembled WGS sequence"/>
</dbReference>
<comment type="caution">
    <text evidence="1">The sequence shown here is derived from an EMBL/GenBank/DDBJ whole genome shotgun (WGS) entry which is preliminary data.</text>
</comment>
<evidence type="ECO:0000313" key="2">
    <source>
        <dbReference type="Proteomes" id="UP000838756"/>
    </source>
</evidence>
<sequence>STMSFDRIPDMYVRVSQPITHPAAFELICTRIFLEAWQGDSRLIRYEDFSFDHEILPGVEPYCATPDCDCDQ</sequence>
<evidence type="ECO:0000313" key="1">
    <source>
        <dbReference type="EMBL" id="CAH2210647.1"/>
    </source>
</evidence>
<proteinExistence type="predicted"/>
<gene>
    <name evidence="1" type="primary">jg3148</name>
    <name evidence="1" type="ORF">PAEG_LOCUS2537</name>
</gene>